<comment type="cofactor">
    <cofactor evidence="2">
        <name>Mg(2+)</name>
        <dbReference type="ChEBI" id="CHEBI:18420"/>
    </cofactor>
</comment>
<comment type="catalytic activity">
    <reaction evidence="15">
        <text>a di-trans,poly-cis-dolichyl diphosphooligosaccharide + L-asparaginyl-[protein] = N(4)-(oligosaccharide-(1-&gt;4)-N-acetyl-beta-D-glucosaminyl-(1-&gt;4)-N-acetyl-beta-D-glucosaminyl)-L-asparaginyl-[protein] + a di-trans,poly-cis-dolichyl diphosphate + H(+)</text>
        <dbReference type="Rhea" id="RHEA:22980"/>
        <dbReference type="Rhea" id="RHEA-COMP:12804"/>
        <dbReference type="Rhea" id="RHEA-COMP:12805"/>
        <dbReference type="Rhea" id="RHEA-COMP:19506"/>
        <dbReference type="Rhea" id="RHEA-COMP:19509"/>
        <dbReference type="ChEBI" id="CHEBI:15378"/>
        <dbReference type="ChEBI" id="CHEBI:50347"/>
        <dbReference type="ChEBI" id="CHEBI:57497"/>
        <dbReference type="ChEBI" id="CHEBI:57570"/>
        <dbReference type="ChEBI" id="CHEBI:132529"/>
        <dbReference type="EC" id="2.4.99.18"/>
    </reaction>
</comment>
<organism evidence="20">
    <name type="scientific">Pseudo-nitzschia australis</name>
    <dbReference type="NCBI Taxonomy" id="44445"/>
    <lineage>
        <taxon>Eukaryota</taxon>
        <taxon>Sar</taxon>
        <taxon>Stramenopiles</taxon>
        <taxon>Ochrophyta</taxon>
        <taxon>Bacillariophyta</taxon>
        <taxon>Bacillariophyceae</taxon>
        <taxon>Bacillariophycidae</taxon>
        <taxon>Bacillariales</taxon>
        <taxon>Bacillariaceae</taxon>
        <taxon>Pseudo-nitzschia</taxon>
    </lineage>
</organism>
<feature type="region of interest" description="Disordered" evidence="16">
    <location>
        <begin position="961"/>
        <end position="980"/>
    </location>
</feature>
<feature type="transmembrane region" description="Helical" evidence="17">
    <location>
        <begin position="362"/>
        <end position="382"/>
    </location>
</feature>
<feature type="transmembrane region" description="Helical" evidence="17">
    <location>
        <begin position="239"/>
        <end position="266"/>
    </location>
</feature>
<dbReference type="GO" id="GO:0004579">
    <property type="term" value="F:dolichyl-diphosphooligosaccharide-protein glycotransferase activity"/>
    <property type="evidence" value="ECO:0007669"/>
    <property type="project" value="UniProtKB-EC"/>
</dbReference>
<dbReference type="Gene3D" id="3.40.50.12610">
    <property type="match status" value="1"/>
</dbReference>
<keyword evidence="12 17" id="KW-1133">Transmembrane helix</keyword>
<dbReference type="PANTHER" id="PTHR13872:SF1">
    <property type="entry name" value="DOLICHYL-DIPHOSPHOOLIGOSACCHARIDE--PROTEIN GLYCOSYLTRANSFERASE SUBUNIT STT3B"/>
    <property type="match status" value="1"/>
</dbReference>
<feature type="transmembrane region" description="Helical" evidence="17">
    <location>
        <begin position="436"/>
        <end position="463"/>
    </location>
</feature>
<dbReference type="InterPro" id="IPR048999">
    <property type="entry name" value="STT3-PglB_core"/>
</dbReference>
<evidence type="ECO:0000256" key="13">
    <source>
        <dbReference type="ARBA" id="ARBA00023136"/>
    </source>
</evidence>
<feature type="transmembrane region" description="Helical" evidence="17">
    <location>
        <begin position="332"/>
        <end position="350"/>
    </location>
</feature>
<dbReference type="PANTHER" id="PTHR13872">
    <property type="entry name" value="DOLICHYL-DIPHOSPHOOLIGOSACCHARIDE--PROTEIN GLYCOSYLTRANSFERASE SUBUNIT"/>
    <property type="match status" value="1"/>
</dbReference>
<evidence type="ECO:0000256" key="2">
    <source>
        <dbReference type="ARBA" id="ARBA00001946"/>
    </source>
</evidence>
<evidence type="ECO:0000256" key="4">
    <source>
        <dbReference type="ARBA" id="ARBA00004922"/>
    </source>
</evidence>
<gene>
    <name evidence="20" type="ORF">PAUS00366_LOCUS12082</name>
</gene>
<keyword evidence="14" id="KW-0464">Manganese</keyword>
<feature type="transmembrane region" description="Helical" evidence="17">
    <location>
        <begin position="119"/>
        <end position="143"/>
    </location>
</feature>
<proteinExistence type="inferred from homology"/>
<keyword evidence="10" id="KW-0479">Metal-binding</keyword>
<dbReference type="Pfam" id="PF21436">
    <property type="entry name" value="STT3-PglB_core"/>
    <property type="match status" value="1"/>
</dbReference>
<keyword evidence="8" id="KW-0808">Transferase</keyword>
<feature type="domain" description="Oligosaccharyl transferase STT3 N-terminal" evidence="18">
    <location>
        <begin position="23"/>
        <end position="135"/>
    </location>
</feature>
<evidence type="ECO:0000313" key="20">
    <source>
        <dbReference type="EMBL" id="CAE0719328.1"/>
    </source>
</evidence>
<feature type="compositionally biased region" description="Basic and acidic residues" evidence="16">
    <location>
        <begin position="870"/>
        <end position="879"/>
    </location>
</feature>
<dbReference type="InterPro" id="IPR003674">
    <property type="entry name" value="Oligo_trans_STT3"/>
</dbReference>
<dbReference type="EMBL" id="HBIX01016723">
    <property type="protein sequence ID" value="CAE0719328.1"/>
    <property type="molecule type" value="Transcribed_RNA"/>
</dbReference>
<evidence type="ECO:0000256" key="9">
    <source>
        <dbReference type="ARBA" id="ARBA00022692"/>
    </source>
</evidence>
<dbReference type="Pfam" id="PF02516">
    <property type="entry name" value="STT3"/>
    <property type="match status" value="2"/>
</dbReference>
<feature type="domain" description="Oligosaccharyl transferase STT3 N-terminal" evidence="18">
    <location>
        <begin position="202"/>
        <end position="474"/>
    </location>
</feature>
<keyword evidence="9 17" id="KW-0812">Transmembrane</keyword>
<dbReference type="GO" id="GO:0046872">
    <property type="term" value="F:metal ion binding"/>
    <property type="evidence" value="ECO:0007669"/>
    <property type="project" value="UniProtKB-KW"/>
</dbReference>
<dbReference type="UniPathway" id="UPA00378"/>
<evidence type="ECO:0000256" key="7">
    <source>
        <dbReference type="ARBA" id="ARBA00022676"/>
    </source>
</evidence>
<reference evidence="20" key="1">
    <citation type="submission" date="2021-01" db="EMBL/GenBank/DDBJ databases">
        <authorList>
            <person name="Corre E."/>
            <person name="Pelletier E."/>
            <person name="Niang G."/>
            <person name="Scheremetjew M."/>
            <person name="Finn R."/>
            <person name="Kale V."/>
            <person name="Holt S."/>
            <person name="Cochrane G."/>
            <person name="Meng A."/>
            <person name="Brown T."/>
            <person name="Cohen L."/>
        </authorList>
    </citation>
    <scope>NUCLEOTIDE SEQUENCE</scope>
    <source>
        <strain evidence="20">10249 10 AB</strain>
    </source>
</reference>
<dbReference type="InterPro" id="IPR048307">
    <property type="entry name" value="STT3_N"/>
</dbReference>
<comment type="pathway">
    <text evidence="4">Protein modification; protein glycosylation.</text>
</comment>
<name>A0A7S4EKX3_9STRA</name>
<comment type="similarity">
    <text evidence="5">Belongs to the STT3 family.</text>
</comment>
<feature type="region of interest" description="Disordered" evidence="16">
    <location>
        <begin position="519"/>
        <end position="566"/>
    </location>
</feature>
<evidence type="ECO:0000256" key="1">
    <source>
        <dbReference type="ARBA" id="ARBA00001936"/>
    </source>
</evidence>
<feature type="domain" description="STT3/PglB/AglB core" evidence="19">
    <location>
        <begin position="648"/>
        <end position="702"/>
    </location>
</feature>
<evidence type="ECO:0000256" key="17">
    <source>
        <dbReference type="SAM" id="Phobius"/>
    </source>
</evidence>
<dbReference type="EC" id="2.4.99.18" evidence="6"/>
<evidence type="ECO:0000256" key="16">
    <source>
        <dbReference type="SAM" id="MobiDB-lite"/>
    </source>
</evidence>
<sequence length="980" mass="108993">MTAKSKNTSDGNDAKPVLSALYITGFLNLMYTACVESYKIRLYAINEYGRVIHEFDPYFNYRAAEYLWANGASKFFKWFDYQSWYPLGRPVGTTIYPGMQFTSVWIKMFILPDWSINDICCFIPAWFGVLATLSTAALCYIAVSSVGNPSSSKSLLTDIPVVSQVTNSVLLPLKRAIEKRLIQSTGSNWGIASQENPPALEAAVFTAMIMGIIPAHLLRSIGGGYDNESVATTAMQLSFFTWVWTLSSANNTSAVILGCVSGVTYFYMVAAWGGYVFVINLIGLHALFVLLLRKAPFERLYFSYTSFYVVGTTLAMQIPVVGWTPIKSLEQLGPFGVFVGIQALMLMRVCEKKYTKIDKWKVRGGVVLALGIAALPVVLYLYSAGYFGPISSRVRGLFVPHTKTGNPLVDSVAEHQSASSEAYYQYLHFICYLAPVGLGIVTLIGCTPASSFLIIYGIAAYFFSLKMVRLILLAAPIASICAGIFLAYVWAWCVGGIFGDNRPSLQAIMSQQKFDPKVDVSSVSEEENDDSWIDDDNSGSKKGKNGKEVKKKKVSKKPSKKVAVTENEKSDPSWIRAVRVGVGIMLLLKGRPQLQSFHATCHGIAHQISHPTIITKGQNRQTGETVVVDDYREAYFWLRDKTPEDARIMAWWDYGYQITGIANRTTIADGNTWNHEHIALLGRILTGPEKESHRIARHLADYVLVWAGGGGDDLAKSPHLKRIANSVYRGLCSEPTCSAFSRGRTGIPSEHVTGSLLFKLHSNGIVEGVKADPNRWKEVFRSKYGKVRIYKILSVSKESKKWVQNNRVCDAPGSWFCPGQYPPALEKILEEKRDFAQLEDFNRRKSGGDDEYQKQYFENLNKKGRPKANNPEKESQTFTKLSDESIKTLNEEWGNTDTVGKMWELINGADSDGFMALLSEHPESAHLRSADGRGAMFWAHEYGRKGMVMVLRKLGAREDTQDAKGLKPTDITHSSLKGVV</sequence>
<feature type="compositionally biased region" description="Basic residues" evidence="16">
    <location>
        <begin position="541"/>
        <end position="560"/>
    </location>
</feature>
<evidence type="ECO:0000256" key="8">
    <source>
        <dbReference type="ARBA" id="ARBA00022679"/>
    </source>
</evidence>
<evidence type="ECO:0000256" key="5">
    <source>
        <dbReference type="ARBA" id="ARBA00010810"/>
    </source>
</evidence>
<dbReference type="AlphaFoldDB" id="A0A7S4EKX3"/>
<dbReference type="GO" id="GO:0012505">
    <property type="term" value="C:endomembrane system"/>
    <property type="evidence" value="ECO:0007669"/>
    <property type="project" value="UniProtKB-SubCell"/>
</dbReference>
<evidence type="ECO:0000259" key="19">
    <source>
        <dbReference type="Pfam" id="PF21436"/>
    </source>
</evidence>
<evidence type="ECO:0000256" key="3">
    <source>
        <dbReference type="ARBA" id="ARBA00004127"/>
    </source>
</evidence>
<feature type="transmembrane region" description="Helical" evidence="17">
    <location>
        <begin position="304"/>
        <end position="326"/>
    </location>
</feature>
<evidence type="ECO:0000256" key="14">
    <source>
        <dbReference type="ARBA" id="ARBA00023211"/>
    </source>
</evidence>
<dbReference type="GO" id="GO:0016020">
    <property type="term" value="C:membrane"/>
    <property type="evidence" value="ECO:0007669"/>
    <property type="project" value="InterPro"/>
</dbReference>
<feature type="region of interest" description="Disordered" evidence="16">
    <location>
        <begin position="859"/>
        <end position="879"/>
    </location>
</feature>
<evidence type="ECO:0000259" key="18">
    <source>
        <dbReference type="Pfam" id="PF02516"/>
    </source>
</evidence>
<feature type="compositionally biased region" description="Acidic residues" evidence="16">
    <location>
        <begin position="524"/>
        <end position="537"/>
    </location>
</feature>
<keyword evidence="7" id="KW-0328">Glycosyltransferase</keyword>
<keyword evidence="11" id="KW-0460">Magnesium</keyword>
<feature type="transmembrane region" description="Helical" evidence="17">
    <location>
        <begin position="272"/>
        <end position="292"/>
    </location>
</feature>
<feature type="compositionally biased region" description="Polar residues" evidence="16">
    <location>
        <begin position="971"/>
        <end position="980"/>
    </location>
</feature>
<evidence type="ECO:0000256" key="12">
    <source>
        <dbReference type="ARBA" id="ARBA00022989"/>
    </source>
</evidence>
<accession>A0A7S4EKX3</accession>
<feature type="transmembrane region" description="Helical" evidence="17">
    <location>
        <begin position="199"/>
        <end position="218"/>
    </location>
</feature>
<comment type="subcellular location">
    <subcellularLocation>
        <location evidence="3">Endomembrane system</location>
        <topology evidence="3">Multi-pass membrane protein</topology>
    </subcellularLocation>
</comment>
<evidence type="ECO:0000256" key="11">
    <source>
        <dbReference type="ARBA" id="ARBA00022842"/>
    </source>
</evidence>
<feature type="transmembrane region" description="Helical" evidence="17">
    <location>
        <begin position="470"/>
        <end position="492"/>
    </location>
</feature>
<evidence type="ECO:0000256" key="15">
    <source>
        <dbReference type="ARBA" id="ARBA00048829"/>
    </source>
</evidence>
<evidence type="ECO:0000256" key="6">
    <source>
        <dbReference type="ARBA" id="ARBA00012605"/>
    </source>
</evidence>
<evidence type="ECO:0000256" key="10">
    <source>
        <dbReference type="ARBA" id="ARBA00022723"/>
    </source>
</evidence>
<comment type="cofactor">
    <cofactor evidence="1">
        <name>Mn(2+)</name>
        <dbReference type="ChEBI" id="CHEBI:29035"/>
    </cofactor>
</comment>
<protein>
    <recommendedName>
        <fullName evidence="6">dolichyl-diphosphooligosaccharide--protein glycotransferase</fullName>
        <ecNumber evidence="6">2.4.99.18</ecNumber>
    </recommendedName>
</protein>
<keyword evidence="13 17" id="KW-0472">Membrane</keyword>